<evidence type="ECO:0000256" key="1">
    <source>
        <dbReference type="SAM" id="MobiDB-lite"/>
    </source>
</evidence>
<reference evidence="3" key="2">
    <citation type="submission" date="2017-10" db="EMBL/GenBank/DDBJ databases">
        <title>Ladona fulva Genome sequencing and assembly.</title>
        <authorList>
            <person name="Murali S."/>
            <person name="Richards S."/>
            <person name="Bandaranaike D."/>
            <person name="Bellair M."/>
            <person name="Blankenburg K."/>
            <person name="Chao H."/>
            <person name="Dinh H."/>
            <person name="Doddapaneni H."/>
            <person name="Dugan-Rocha S."/>
            <person name="Elkadiri S."/>
            <person name="Gnanaolivu R."/>
            <person name="Hernandez B."/>
            <person name="Skinner E."/>
            <person name="Javaid M."/>
            <person name="Lee S."/>
            <person name="Li M."/>
            <person name="Ming W."/>
            <person name="Munidasa M."/>
            <person name="Muniz J."/>
            <person name="Nguyen L."/>
            <person name="Hughes D."/>
            <person name="Osuji N."/>
            <person name="Pu L.-L."/>
            <person name="Puazo M."/>
            <person name="Qu C."/>
            <person name="Quiroz J."/>
            <person name="Raj R."/>
            <person name="Weissenberger G."/>
            <person name="Xin Y."/>
            <person name="Zou X."/>
            <person name="Han Y."/>
            <person name="Worley K."/>
            <person name="Muzny D."/>
            <person name="Gibbs R."/>
        </authorList>
    </citation>
    <scope>NUCLEOTIDE SEQUENCE</scope>
    <source>
        <strain evidence="3">Sampled in the wild</strain>
    </source>
</reference>
<dbReference type="Pfam" id="PF23055">
    <property type="entry name" value="DUF7041"/>
    <property type="match status" value="1"/>
</dbReference>
<reference evidence="3" key="1">
    <citation type="submission" date="2013-04" db="EMBL/GenBank/DDBJ databases">
        <authorList>
            <person name="Qu J."/>
            <person name="Murali S.C."/>
            <person name="Bandaranaike D."/>
            <person name="Bellair M."/>
            <person name="Blankenburg K."/>
            <person name="Chao H."/>
            <person name="Dinh H."/>
            <person name="Doddapaneni H."/>
            <person name="Downs B."/>
            <person name="Dugan-Rocha S."/>
            <person name="Elkadiri S."/>
            <person name="Gnanaolivu R.D."/>
            <person name="Hernandez B."/>
            <person name="Javaid M."/>
            <person name="Jayaseelan J.C."/>
            <person name="Lee S."/>
            <person name="Li M."/>
            <person name="Ming W."/>
            <person name="Munidasa M."/>
            <person name="Muniz J."/>
            <person name="Nguyen L."/>
            <person name="Ongeri F."/>
            <person name="Osuji N."/>
            <person name="Pu L.-L."/>
            <person name="Puazo M."/>
            <person name="Qu C."/>
            <person name="Quiroz J."/>
            <person name="Raj R."/>
            <person name="Weissenberger G."/>
            <person name="Xin Y."/>
            <person name="Zou X."/>
            <person name="Han Y."/>
            <person name="Richards S."/>
            <person name="Worley K."/>
            <person name="Muzny D."/>
            <person name="Gibbs R."/>
        </authorList>
    </citation>
    <scope>NUCLEOTIDE SEQUENCE</scope>
    <source>
        <strain evidence="3">Sampled in the wild</strain>
    </source>
</reference>
<evidence type="ECO:0000259" key="2">
    <source>
        <dbReference type="Pfam" id="PF23055"/>
    </source>
</evidence>
<gene>
    <name evidence="3" type="ORF">J437_LFUL000995</name>
</gene>
<dbReference type="Proteomes" id="UP000792457">
    <property type="component" value="Unassembled WGS sequence"/>
</dbReference>
<feature type="region of interest" description="Disordered" evidence="1">
    <location>
        <begin position="77"/>
        <end position="99"/>
    </location>
</feature>
<feature type="region of interest" description="Disordered" evidence="1">
    <location>
        <begin position="286"/>
        <end position="316"/>
    </location>
</feature>
<dbReference type="InterPro" id="IPR055469">
    <property type="entry name" value="DUF7041"/>
</dbReference>
<organism evidence="3 4">
    <name type="scientific">Ladona fulva</name>
    <name type="common">Scarce chaser dragonfly</name>
    <name type="synonym">Libellula fulva</name>
    <dbReference type="NCBI Taxonomy" id="123851"/>
    <lineage>
        <taxon>Eukaryota</taxon>
        <taxon>Metazoa</taxon>
        <taxon>Ecdysozoa</taxon>
        <taxon>Arthropoda</taxon>
        <taxon>Hexapoda</taxon>
        <taxon>Insecta</taxon>
        <taxon>Pterygota</taxon>
        <taxon>Palaeoptera</taxon>
        <taxon>Odonata</taxon>
        <taxon>Epiprocta</taxon>
        <taxon>Anisoptera</taxon>
        <taxon>Libelluloidea</taxon>
        <taxon>Libellulidae</taxon>
        <taxon>Ladona</taxon>
    </lineage>
</organism>
<comment type="caution">
    <text evidence="3">The sequence shown here is derived from an EMBL/GenBank/DDBJ whole genome shotgun (WGS) entry which is preliminary data.</text>
</comment>
<dbReference type="AlphaFoldDB" id="A0A8K0P7F6"/>
<feature type="non-terminal residue" evidence="3">
    <location>
        <position position="550"/>
    </location>
</feature>
<protein>
    <recommendedName>
        <fullName evidence="2">DUF7041 domain-containing protein</fullName>
    </recommendedName>
</protein>
<dbReference type="PANTHER" id="PTHR33327">
    <property type="entry name" value="ENDONUCLEASE"/>
    <property type="match status" value="1"/>
</dbReference>
<feature type="domain" description="DUF7041" evidence="2">
    <location>
        <begin position="104"/>
        <end position="186"/>
    </location>
</feature>
<evidence type="ECO:0000313" key="4">
    <source>
        <dbReference type="Proteomes" id="UP000792457"/>
    </source>
</evidence>
<keyword evidence="4" id="KW-1185">Reference proteome</keyword>
<evidence type="ECO:0000313" key="3">
    <source>
        <dbReference type="EMBL" id="KAG8233584.1"/>
    </source>
</evidence>
<dbReference type="PANTHER" id="PTHR33327:SF3">
    <property type="entry name" value="RNA-DIRECTED DNA POLYMERASE"/>
    <property type="match status" value="1"/>
</dbReference>
<dbReference type="OrthoDB" id="8122554at2759"/>
<proteinExistence type="predicted"/>
<name>A0A8K0P7F6_LADFU</name>
<dbReference type="EMBL" id="KZ308731">
    <property type="protein sequence ID" value="KAG8233584.1"/>
    <property type="molecule type" value="Genomic_DNA"/>
</dbReference>
<accession>A0A8K0P7F6</accession>
<sequence>RSVTVKAELIGRRGADSPAVSKGLIKHFDGNYGHHLFTEPFIGDPDVIQQCLFPKRKCSSSSRLFNGRTTNFWRELQQQRQEPDHRDSAPNDGQPSIHRVSVKLPPFWPDRPNIWFAPSHSQFAISGITSDVTKFHHVVSQLDARYALEVEDNIINPPAEDPYQQLRRELIRRLSASEEQRVRQLIGEEDIGDRKPSQFLRHLRSLAGTTAIQDSILRQLWMRRLPANTQAILAAQSDLSMDKLAELADKIVEISLPPQQAVYATTAAPPLEEFLQKIEALSAQVAALSSRGPPNNRRARSRSRGPSSNRARPNKPPAHTGWCWYHSTFKDRARKCEAPCTFAKCKDSLADAALLVHPKTDARLGLFRHFLEEQHCTIFTDHKPLIHAFKQRREKLSPTHLRQLSFISVFTTDIQHVSGADNVVLYALSRPNEVEAISNPVNYGTLAEEQDMDTELADLLKNNSLQKRPVPGTPVTLYCDISTDKPRPYIPRKIRCQVFERLHSLHSSLYVGQGATQHLVPHRNCSHRDFSGLVCRRTAVHGSVGASVLN</sequence>